<evidence type="ECO:0000313" key="2">
    <source>
        <dbReference type="Proteomes" id="UP000049685"/>
    </source>
</evidence>
<proteinExistence type="predicted"/>
<protein>
    <submittedName>
        <fullName evidence="1">Uncharacterized protein</fullName>
    </submittedName>
</protein>
<gene>
    <name evidence="1" type="ORF">UMC4404_32151</name>
</gene>
<organism evidence="1 2">
    <name type="scientific">Paraclostridium sordellii</name>
    <name type="common">Clostridium sordellii</name>
    <dbReference type="NCBI Taxonomy" id="1505"/>
    <lineage>
        <taxon>Bacteria</taxon>
        <taxon>Bacillati</taxon>
        <taxon>Bacillota</taxon>
        <taxon>Clostridia</taxon>
        <taxon>Peptostreptococcales</taxon>
        <taxon>Peptostreptococcaceae</taxon>
        <taxon>Paraclostridium</taxon>
    </lineage>
</organism>
<sequence length="72" mass="8564">MTTGDFNIHKLASIFYTNGDMFESYIGPYNNKITKVNWVNYPYENGDSAWFHLVFPWHRTFECTFPLNVSFK</sequence>
<accession>A0A9P1KXU5</accession>
<comment type="caution">
    <text evidence="1">The sequence shown here is derived from an EMBL/GenBank/DDBJ whole genome shotgun (WGS) entry which is preliminary data.</text>
</comment>
<name>A0A9P1KXU5_PARSO</name>
<dbReference type="Proteomes" id="UP000049685">
    <property type="component" value="Unassembled WGS sequence"/>
</dbReference>
<dbReference type="EMBL" id="CDNY01000001">
    <property type="protein sequence ID" value="CEN31383.1"/>
    <property type="molecule type" value="Genomic_DNA"/>
</dbReference>
<evidence type="ECO:0000313" key="1">
    <source>
        <dbReference type="EMBL" id="CEN31383.1"/>
    </source>
</evidence>
<dbReference type="AlphaFoldDB" id="A0A9P1KXU5"/>
<dbReference type="RefSeq" id="WP_057557029.1">
    <property type="nucleotide sequence ID" value="NZ_CDNY01000001.1"/>
</dbReference>
<reference evidence="2" key="1">
    <citation type="submission" date="2015-01" db="EMBL/GenBank/DDBJ databases">
        <authorList>
            <person name="Aslett A.Martin."/>
            <person name="De Silva Nishadi"/>
        </authorList>
    </citation>
    <scope>NUCLEOTIDE SEQUENCE [LARGE SCALE GENOMIC DNA]</scope>
    <source>
        <strain evidence="2">UMC4404</strain>
    </source>
</reference>